<evidence type="ECO:0000313" key="3">
    <source>
        <dbReference type="Proteomes" id="UP000830116"/>
    </source>
</evidence>
<dbReference type="RefSeq" id="WP_243537023.1">
    <property type="nucleotide sequence ID" value="NZ_CP093442.1"/>
</dbReference>
<evidence type="ECO:0000313" key="2">
    <source>
        <dbReference type="EMBL" id="UOF00849.1"/>
    </source>
</evidence>
<reference evidence="2" key="1">
    <citation type="submission" date="2022-03" db="EMBL/GenBank/DDBJ databases">
        <title>Genome Identification and Characterization of new species Bdellovibrio reynosense LBG001 sp. nov. from a Mexico soil sample.</title>
        <authorList>
            <person name="Camilli A."/>
            <person name="Ajao Y."/>
            <person name="Guo X."/>
        </authorList>
    </citation>
    <scope>NUCLEOTIDE SEQUENCE</scope>
    <source>
        <strain evidence="2">LBG001</strain>
    </source>
</reference>
<protein>
    <submittedName>
        <fullName evidence="2">Uncharacterized protein</fullName>
    </submittedName>
</protein>
<accession>A0ABY4C7Z8</accession>
<sequence>MKTLLLHSFSLVVSLSLLGACAPKPEDRIFPAGKTSFGPRLSDTDLFQKGLKTHGQEVKNLNWQTQVSTADFFQSAEHLVHLGQTTENEALKNKGLQWIERFYEAEGSSSFVELSQSPFANLAAAQTQTEVKKTLEEINLEIARSQKIIKEQFERIGAQFPWPAKTENLPKLLAFARSFTDRVQNTLPEMGLESVIEEGITEELKAETDPLFVEFENLIHKMQRAVTLSQNLTIIEAVIAKFQITLDPELNRSLAQGKLIASGLDNMHDAQGGLTVIVDIWRILTPEEKATYIKDGNEELYDFLSRQNNDELECLRTSGCGGGIFDGIAKKLFVLPKIKKYGLEKLQAEMNEKTRGYVISVIETFGTNFIKELPKLFIEKINLGLQEKGKEVLSVRNNYPNYLKRLLMAWSKKVLPSMNGKIRGFEVNQVSVKISSQGFTLEPQGNFKVLKATTVGSSLVANSLLMENANEKNPESLQGALTQVNKLVSIGGYRDGANYLIPALLTPVKKGKRNLDIMDLALMQSSYAIPDEVPLKDAFHGDGKASVTRNFSASSFANQLYGISRMMRLTADWKHTKFDKILGNIQAQDITQDIESDALHRPLFPKDMLFALNLGEAAVLLQNITKEDTPVFLVTLENKIMGADKFTTSDETAVMAAIQDILDTGKGNVVKSRDVAHLILAIAEFLEATEGVENTRSEILLEVDKRGLRPLDILLEGREDLKLLTLGLANFLTNKFTSSTGLIQEKYDIEKQSILNPGLNLEDQAYAVRALLKAWKLTNLEVYLWAAQDIYYSLNKNSFNKDEFFYRNSDGSNLEFPQKLHIIRALTDLRPHLDAKSQQQSDKILKPWLEALGKLK</sequence>
<proteinExistence type="predicted"/>
<feature type="signal peptide" evidence="1">
    <location>
        <begin position="1"/>
        <end position="19"/>
    </location>
</feature>
<gene>
    <name evidence="2" type="ORF">MNR06_14200</name>
</gene>
<dbReference type="PROSITE" id="PS51257">
    <property type="entry name" value="PROKAR_LIPOPROTEIN"/>
    <property type="match status" value="1"/>
</dbReference>
<dbReference type="EMBL" id="CP093442">
    <property type="protein sequence ID" value="UOF00849.1"/>
    <property type="molecule type" value="Genomic_DNA"/>
</dbReference>
<feature type="chain" id="PRO_5047114955" evidence="1">
    <location>
        <begin position="20"/>
        <end position="856"/>
    </location>
</feature>
<name>A0ABY4C7Z8_9BACT</name>
<evidence type="ECO:0000256" key="1">
    <source>
        <dbReference type="SAM" id="SignalP"/>
    </source>
</evidence>
<keyword evidence="3" id="KW-1185">Reference proteome</keyword>
<organism evidence="2 3">
    <name type="scientific">Bdellovibrio reynosensis</name>
    <dbReference type="NCBI Taxonomy" id="2835041"/>
    <lineage>
        <taxon>Bacteria</taxon>
        <taxon>Pseudomonadati</taxon>
        <taxon>Bdellovibrionota</taxon>
        <taxon>Bdellovibrionia</taxon>
        <taxon>Bdellovibrionales</taxon>
        <taxon>Pseudobdellovibrionaceae</taxon>
        <taxon>Bdellovibrio</taxon>
    </lineage>
</organism>
<dbReference type="Proteomes" id="UP000830116">
    <property type="component" value="Chromosome"/>
</dbReference>
<keyword evidence="1" id="KW-0732">Signal</keyword>